<gene>
    <name evidence="3" type="ORF">BZARG_2294</name>
</gene>
<dbReference type="SUPFAM" id="SSF55729">
    <property type="entry name" value="Acyl-CoA N-acyltransferases (Nat)"/>
    <property type="match status" value="1"/>
</dbReference>
<accession>G2EGN6</accession>
<dbReference type="STRING" id="1046627.BZARG_2294"/>
<reference evidence="3 4" key="1">
    <citation type="journal article" date="2008" name="Int. J. Syst. Evol. Microbiol.">
        <title>Bizionia argentinensis sp. nov., isolated from surface marine water in Antarctica.</title>
        <authorList>
            <person name="Bercovich A."/>
            <person name="Vazquez S.C."/>
            <person name="Yankilevich P."/>
            <person name="Coria S.H."/>
            <person name="Foti M."/>
            <person name="Hernandez E."/>
            <person name="Vidal A."/>
            <person name="Ruberto L."/>
            <person name="Melo C."/>
            <person name="Marenssi S."/>
            <person name="Criscuolo M."/>
            <person name="Memoli M."/>
            <person name="Arguelles M."/>
            <person name="Mac Cormack W.P."/>
        </authorList>
    </citation>
    <scope>NUCLEOTIDE SEQUENCE [LARGE SCALE GENOMIC DNA]</scope>
    <source>
        <strain evidence="3 4">JUB59</strain>
    </source>
</reference>
<dbReference type="Pfam" id="PF00583">
    <property type="entry name" value="Acetyltransf_1"/>
    <property type="match status" value="1"/>
</dbReference>
<comment type="caution">
    <text evidence="3">The sequence shown here is derived from an EMBL/GenBank/DDBJ whole genome shotgun (WGS) entry which is preliminary data.</text>
</comment>
<dbReference type="Proteomes" id="UP000003730">
    <property type="component" value="Unassembled WGS sequence"/>
</dbReference>
<evidence type="ECO:0000256" key="1">
    <source>
        <dbReference type="ARBA" id="ARBA00022679"/>
    </source>
</evidence>
<dbReference type="InterPro" id="IPR050769">
    <property type="entry name" value="NAT_camello-type"/>
</dbReference>
<keyword evidence="4" id="KW-1185">Reference proteome</keyword>
<evidence type="ECO:0000313" key="3">
    <source>
        <dbReference type="EMBL" id="EGV42378.1"/>
    </source>
</evidence>
<dbReference type="CDD" id="cd04301">
    <property type="entry name" value="NAT_SF"/>
    <property type="match status" value="1"/>
</dbReference>
<dbReference type="OrthoDB" id="5419426at2"/>
<dbReference type="PANTHER" id="PTHR13947:SF37">
    <property type="entry name" value="LD18367P"/>
    <property type="match status" value="1"/>
</dbReference>
<dbReference type="InterPro" id="IPR016181">
    <property type="entry name" value="Acyl_CoA_acyltransferase"/>
</dbReference>
<feature type="domain" description="N-acetyltransferase" evidence="2">
    <location>
        <begin position="6"/>
        <end position="163"/>
    </location>
</feature>
<organism evidence="3 4">
    <name type="scientific">Bizionia argentinensis JUB59</name>
    <dbReference type="NCBI Taxonomy" id="1046627"/>
    <lineage>
        <taxon>Bacteria</taxon>
        <taxon>Pseudomonadati</taxon>
        <taxon>Bacteroidota</taxon>
        <taxon>Flavobacteriia</taxon>
        <taxon>Flavobacteriales</taxon>
        <taxon>Flavobacteriaceae</taxon>
        <taxon>Bizionia</taxon>
    </lineage>
</organism>
<protein>
    <submittedName>
        <fullName evidence="3">GNAT family N-acetyltransferase</fullName>
    </submittedName>
</protein>
<name>G2EGN6_9FLAO</name>
<dbReference type="PATRIC" id="fig|1046627.3.peg.2665"/>
<dbReference type="EMBL" id="AFXZ01000061">
    <property type="protein sequence ID" value="EGV42378.1"/>
    <property type="molecule type" value="Genomic_DNA"/>
</dbReference>
<dbReference type="PANTHER" id="PTHR13947">
    <property type="entry name" value="GNAT FAMILY N-ACETYLTRANSFERASE"/>
    <property type="match status" value="1"/>
</dbReference>
<sequence length="163" mass="18141">MSPNNIVIREITKADNAQIAAVVRAVFEELEAPKVGTAYEDASLDVMTETYNHPKMAYFVLLADDKVIGGCGIGRLEGADDSVCELQKMYFLPEARGRGLGVKMIEKCLNKAREFGFKSCYLETLPFMVGAQKLYTKVGFEHLQKSMGSTGHYSCNVWMLKQL</sequence>
<keyword evidence="1 3" id="KW-0808">Transferase</keyword>
<evidence type="ECO:0000259" key="2">
    <source>
        <dbReference type="PROSITE" id="PS51186"/>
    </source>
</evidence>
<dbReference type="RefSeq" id="WP_008639217.1">
    <property type="nucleotide sequence ID" value="NZ_AFXZ01000061.1"/>
</dbReference>
<dbReference type="GO" id="GO:0008080">
    <property type="term" value="F:N-acetyltransferase activity"/>
    <property type="evidence" value="ECO:0007669"/>
    <property type="project" value="InterPro"/>
</dbReference>
<proteinExistence type="predicted"/>
<evidence type="ECO:0000313" key="4">
    <source>
        <dbReference type="Proteomes" id="UP000003730"/>
    </source>
</evidence>
<dbReference type="InterPro" id="IPR000182">
    <property type="entry name" value="GNAT_dom"/>
</dbReference>
<dbReference type="Gene3D" id="3.40.630.30">
    <property type="match status" value="1"/>
</dbReference>
<dbReference type="AlphaFoldDB" id="G2EGN6"/>
<dbReference type="eggNOG" id="COG0456">
    <property type="taxonomic scope" value="Bacteria"/>
</dbReference>
<dbReference type="PROSITE" id="PS51186">
    <property type="entry name" value="GNAT"/>
    <property type="match status" value="1"/>
</dbReference>